<evidence type="ECO:0000256" key="4">
    <source>
        <dbReference type="ARBA" id="ARBA00022499"/>
    </source>
</evidence>
<feature type="region of interest" description="Disordered" evidence="11">
    <location>
        <begin position="515"/>
        <end position="706"/>
    </location>
</feature>
<name>V5EDM1_KALBG</name>
<keyword evidence="3" id="KW-0963">Cytoplasm</keyword>
<keyword evidence="5" id="KW-0597">Phosphoprotein</keyword>
<dbReference type="OMA" id="RARMWIY"/>
<evidence type="ECO:0000313" key="13">
    <source>
        <dbReference type="EMBL" id="EST08546.1"/>
    </source>
</evidence>
<evidence type="ECO:0000256" key="10">
    <source>
        <dbReference type="SAM" id="Coils"/>
    </source>
</evidence>
<dbReference type="RefSeq" id="XP_016293535.1">
    <property type="nucleotide sequence ID" value="XM_016435127.1"/>
</dbReference>
<evidence type="ECO:0000259" key="12">
    <source>
        <dbReference type="Pfam" id="PF10497"/>
    </source>
</evidence>
<feature type="compositionally biased region" description="Acidic residues" evidence="11">
    <location>
        <begin position="548"/>
        <end position="559"/>
    </location>
</feature>
<feature type="region of interest" description="Disordered" evidence="11">
    <location>
        <begin position="472"/>
        <end position="493"/>
    </location>
</feature>
<dbReference type="EMBL" id="KI545858">
    <property type="protein sequence ID" value="EST08546.1"/>
    <property type="molecule type" value="Genomic_DNA"/>
</dbReference>
<dbReference type="PANTHER" id="PTHR31169:SF8">
    <property type="entry name" value="ZINC-FINGER DOMAIN OF MONOAMINE-OXIDASE A REPRESSOR R1 PROTEIN"/>
    <property type="match status" value="1"/>
</dbReference>
<dbReference type="Proteomes" id="UP000019377">
    <property type="component" value="Unassembled WGS sequence"/>
</dbReference>
<dbReference type="STRING" id="1365824.V5EDM1"/>
<dbReference type="GO" id="GO:0005737">
    <property type="term" value="C:cytoplasm"/>
    <property type="evidence" value="ECO:0007669"/>
    <property type="project" value="UniProtKB-SubCell"/>
</dbReference>
<feature type="compositionally biased region" description="Acidic residues" evidence="11">
    <location>
        <begin position="291"/>
        <end position="300"/>
    </location>
</feature>
<reference evidence="14" key="1">
    <citation type="journal article" date="2013" name="Genome Announc.">
        <title>Draft genome sequence of Pseudozyma brasiliensis sp. nov. strain GHG001, a high producer of endo-1,4-xylanase isolated from an insect pest of sugarcane.</title>
        <authorList>
            <person name="Oliveira J.V.D.C."/>
            <person name="dos Santos R.A.C."/>
            <person name="Borges T.A."/>
            <person name="Riano-Pachon D.M."/>
            <person name="Goldman G.H."/>
        </authorList>
    </citation>
    <scope>NUCLEOTIDE SEQUENCE [LARGE SCALE GENOMIC DNA]</scope>
    <source>
        <strain evidence="14">GHG001</strain>
    </source>
</reference>
<feature type="domain" description="Zinc-finger" evidence="12">
    <location>
        <begin position="128"/>
        <end position="234"/>
    </location>
</feature>
<dbReference type="OrthoDB" id="298344at2759"/>
<accession>V5EDM1</accession>
<gene>
    <name evidence="13" type="ORF">PSEUBRA_SCAF16g05337</name>
</gene>
<comment type="subcellular location">
    <subcellularLocation>
        <location evidence="2">Cytoplasm</location>
    </subcellularLocation>
    <subcellularLocation>
        <location evidence="1">Nucleus</location>
    </subcellularLocation>
</comment>
<dbReference type="InterPro" id="IPR018866">
    <property type="entry name" value="Znf-4CXXC_R1"/>
</dbReference>
<evidence type="ECO:0000256" key="5">
    <source>
        <dbReference type="ARBA" id="ARBA00022553"/>
    </source>
</evidence>
<sequence>MAAAPDSSVLVDLTADDDSLSELSDAPDPLPSTSSSKAKPKSKSSSAKAALTKSASSSNLAGPKATTKPKARKSEPTTASKTNGAEHTPAKGKAKENGSASKAPHPRSTPISDAVRARTHVNVEGEVQKKCHQHHQNCKGPLLECTFMRAPGKRCQGRYCFSSLKRFYDQDPETIVKSNRMMINPEEHCPPSEAKYAWKCPRCRGKCACSTCRKARGLEPLGKWSTSKSSTGTTEAGDDSTSKSKSKTNGDAAAQPETSKKASTKGKGKNIAEAMAAGKTNGKGKAKSDAIDVDADEDDGVNTPPPPGSRKPAPKKTLASILSANTIRAPAFKTFKPPAETAPPTLEVIPTKLPEDNMRARMWIYESMVRFDKFGLNRGVLSQLDRFEHWTHTMVQDMLACLLKTIAGMSNIERGQPTKPFVKAITAFRSHGKNLQRGEPWAAATELLTILGLARTPLAFVEHDIPVEVEAAAAHRSPSPPPAARVTRARRAKEGNQYEIARQLSLLDQWEEDEFGETAGDADEDDEDALPSKRRRGTTKKSIYVYDEPSDDESMADPDDSSRARRSGRSRRAAEKEPAPEVRLTGRQQAIKLQQEQQKEEEAAAAAQQKEEEHVAASRKRRASSGSIVNGTASIASDDEDADQHNKPRTNGNSHDKRRKLVAGSSDDEAESDVDGDDSKVKDDVETDEKDTSIVEQDQEDLESPDLETKVSILSALIDAAVMAENVAEELKLAADNMVSLDRAQKVANAEMEKEIVEELADLNKRAPSIVSPEYQKWKAEKAALEQDHAWRRQDARVTAELAIDVHALRTGPLGIDADGREYWHLREYQERMPKFTEGRHAWCLVVLGKAFPADPNQPKEAKEDAGDVSMAEVGDKTKEEKNEADDSGLTSLDASTDNDDADDGAKKVQLGLPTSKGGANGQVDAATEARICMGTNDASTIKTLVDYITFRLERVEYEENIELQDREKLARMVKEGDSSDASDTAPSMYSIRKAKQTLKDTQEERRRQVEQLVKRLTKTKEYFAWHREELAP</sequence>
<keyword evidence="4" id="KW-1017">Isopeptide bond</keyword>
<dbReference type="Pfam" id="PF10497">
    <property type="entry name" value="zf-4CXXC_R1"/>
    <property type="match status" value="1"/>
</dbReference>
<evidence type="ECO:0000256" key="9">
    <source>
        <dbReference type="ARBA" id="ARBA00023242"/>
    </source>
</evidence>
<dbReference type="AlphaFoldDB" id="V5EDM1"/>
<dbReference type="PANTHER" id="PTHR31169">
    <property type="entry name" value="OS05G0300700 PROTEIN"/>
    <property type="match status" value="1"/>
</dbReference>
<keyword evidence="14" id="KW-1185">Reference proteome</keyword>
<keyword evidence="6" id="KW-0832">Ubl conjugation</keyword>
<evidence type="ECO:0000313" key="14">
    <source>
        <dbReference type="Proteomes" id="UP000019377"/>
    </source>
</evidence>
<feature type="region of interest" description="Disordered" evidence="11">
    <location>
        <begin position="854"/>
        <end position="922"/>
    </location>
</feature>
<protein>
    <recommendedName>
        <fullName evidence="12">Zinc-finger domain-containing protein</fullName>
    </recommendedName>
</protein>
<dbReference type="InterPro" id="IPR040221">
    <property type="entry name" value="CDCA7/CDA7L"/>
</dbReference>
<evidence type="ECO:0000256" key="6">
    <source>
        <dbReference type="ARBA" id="ARBA00022843"/>
    </source>
</evidence>
<organism evidence="13 14">
    <name type="scientific">Kalmanozyma brasiliensis (strain GHG001)</name>
    <name type="common">Yeast</name>
    <name type="synonym">Pseudozyma brasiliensis</name>
    <dbReference type="NCBI Taxonomy" id="1365824"/>
    <lineage>
        <taxon>Eukaryota</taxon>
        <taxon>Fungi</taxon>
        <taxon>Dikarya</taxon>
        <taxon>Basidiomycota</taxon>
        <taxon>Ustilaginomycotina</taxon>
        <taxon>Ustilaginomycetes</taxon>
        <taxon>Ustilaginales</taxon>
        <taxon>Ustilaginaceae</taxon>
        <taxon>Kalmanozyma</taxon>
    </lineage>
</organism>
<evidence type="ECO:0000256" key="8">
    <source>
        <dbReference type="ARBA" id="ARBA00023163"/>
    </source>
</evidence>
<feature type="coiled-coil region" evidence="10">
    <location>
        <begin position="992"/>
        <end position="1020"/>
    </location>
</feature>
<dbReference type="GeneID" id="27417744"/>
<keyword evidence="10" id="KW-0175">Coiled coil</keyword>
<feature type="compositionally biased region" description="Polar residues" evidence="11">
    <location>
        <begin position="626"/>
        <end position="635"/>
    </location>
</feature>
<evidence type="ECO:0000256" key="3">
    <source>
        <dbReference type="ARBA" id="ARBA00022490"/>
    </source>
</evidence>
<feature type="compositionally biased region" description="Acidic residues" evidence="11">
    <location>
        <begin position="515"/>
        <end position="529"/>
    </location>
</feature>
<evidence type="ECO:0000256" key="1">
    <source>
        <dbReference type="ARBA" id="ARBA00004123"/>
    </source>
</evidence>
<feature type="compositionally biased region" description="Polar residues" evidence="11">
    <location>
        <begin position="76"/>
        <end position="85"/>
    </location>
</feature>
<dbReference type="GO" id="GO:0005634">
    <property type="term" value="C:nucleus"/>
    <property type="evidence" value="ECO:0007669"/>
    <property type="project" value="UniProtKB-SubCell"/>
</dbReference>
<keyword evidence="8" id="KW-0804">Transcription</keyword>
<feature type="compositionally biased region" description="Low complexity" evidence="11">
    <location>
        <begin position="21"/>
        <end position="58"/>
    </location>
</feature>
<feature type="region of interest" description="Disordered" evidence="11">
    <location>
        <begin position="221"/>
        <end position="315"/>
    </location>
</feature>
<dbReference type="HOGENOM" id="CLU_316443_0_0_1"/>
<keyword evidence="7" id="KW-0805">Transcription regulation</keyword>
<keyword evidence="9" id="KW-0539">Nucleus</keyword>
<feature type="compositionally biased region" description="Acidic residues" evidence="11">
    <location>
        <begin position="666"/>
        <end position="676"/>
    </location>
</feature>
<feature type="region of interest" description="Disordered" evidence="11">
    <location>
        <begin position="1"/>
        <end position="114"/>
    </location>
</feature>
<proteinExistence type="predicted"/>
<evidence type="ECO:0000256" key="11">
    <source>
        <dbReference type="SAM" id="MobiDB-lite"/>
    </source>
</evidence>
<evidence type="ECO:0000256" key="7">
    <source>
        <dbReference type="ARBA" id="ARBA00023015"/>
    </source>
</evidence>
<dbReference type="eggNOG" id="ENOG502SF38">
    <property type="taxonomic scope" value="Eukaryota"/>
</dbReference>
<evidence type="ECO:0000256" key="2">
    <source>
        <dbReference type="ARBA" id="ARBA00004496"/>
    </source>
</evidence>
<dbReference type="GO" id="GO:0006355">
    <property type="term" value="P:regulation of DNA-templated transcription"/>
    <property type="evidence" value="ECO:0007669"/>
    <property type="project" value="InterPro"/>
</dbReference>
<feature type="compositionally biased region" description="Low complexity" evidence="11">
    <location>
        <begin position="222"/>
        <end position="234"/>
    </location>
</feature>
<feature type="compositionally biased region" description="Acidic residues" evidence="11">
    <location>
        <begin position="697"/>
        <end position="706"/>
    </location>
</feature>